<dbReference type="Gene3D" id="1.25.40.10">
    <property type="entry name" value="Tetratricopeptide repeat domain"/>
    <property type="match status" value="3"/>
</dbReference>
<feature type="domain" description="PROP1-like PPR" evidence="4">
    <location>
        <begin position="262"/>
        <end position="358"/>
    </location>
</feature>
<organism evidence="5 6">
    <name type="scientific">Bodo saltans</name>
    <name type="common">Flagellated protozoan</name>
    <dbReference type="NCBI Taxonomy" id="75058"/>
    <lineage>
        <taxon>Eukaryota</taxon>
        <taxon>Discoba</taxon>
        <taxon>Euglenozoa</taxon>
        <taxon>Kinetoplastea</taxon>
        <taxon>Metakinetoplastina</taxon>
        <taxon>Eubodonida</taxon>
        <taxon>Bodonidae</taxon>
        <taxon>Bodo</taxon>
    </lineage>
</organism>
<feature type="compositionally biased region" description="Basic and acidic residues" evidence="3">
    <location>
        <begin position="1057"/>
        <end position="1069"/>
    </location>
</feature>
<evidence type="ECO:0000256" key="2">
    <source>
        <dbReference type="PROSITE-ProRule" id="PRU00708"/>
    </source>
</evidence>
<dbReference type="GO" id="GO:0009507">
    <property type="term" value="C:chloroplast"/>
    <property type="evidence" value="ECO:0007669"/>
    <property type="project" value="TreeGrafter"/>
</dbReference>
<dbReference type="OMA" id="IAARPHY"/>
<evidence type="ECO:0000256" key="3">
    <source>
        <dbReference type="SAM" id="MobiDB-lite"/>
    </source>
</evidence>
<dbReference type="PROSITE" id="PS51375">
    <property type="entry name" value="PPR"/>
    <property type="match status" value="1"/>
</dbReference>
<keyword evidence="1" id="KW-0677">Repeat</keyword>
<dbReference type="Pfam" id="PF01535">
    <property type="entry name" value="PPR"/>
    <property type="match status" value="1"/>
</dbReference>
<evidence type="ECO:0000313" key="6">
    <source>
        <dbReference type="Proteomes" id="UP000051952"/>
    </source>
</evidence>
<feature type="region of interest" description="Disordered" evidence="3">
    <location>
        <begin position="912"/>
        <end position="948"/>
    </location>
</feature>
<feature type="repeat" description="PPR" evidence="2">
    <location>
        <begin position="274"/>
        <end position="308"/>
    </location>
</feature>
<gene>
    <name evidence="5" type="ORF">BSAL_42765</name>
</gene>
<evidence type="ECO:0000256" key="1">
    <source>
        <dbReference type="ARBA" id="ARBA00022737"/>
    </source>
</evidence>
<dbReference type="PANTHER" id="PTHR47936">
    <property type="entry name" value="PPR_LONG DOMAIN-CONTAINING PROTEIN"/>
    <property type="match status" value="1"/>
</dbReference>
<dbReference type="Proteomes" id="UP000051952">
    <property type="component" value="Unassembled WGS sequence"/>
</dbReference>
<dbReference type="InterPro" id="IPR011990">
    <property type="entry name" value="TPR-like_helical_dom_sf"/>
</dbReference>
<feature type="compositionally biased region" description="Basic and acidic residues" evidence="3">
    <location>
        <begin position="912"/>
        <end position="925"/>
    </location>
</feature>
<dbReference type="AlphaFoldDB" id="A0A0S4JPI2"/>
<dbReference type="Pfam" id="PF17177">
    <property type="entry name" value="PPR_long"/>
    <property type="match status" value="1"/>
</dbReference>
<proteinExistence type="predicted"/>
<dbReference type="InterPro" id="IPR033443">
    <property type="entry name" value="PROP1-like_PPR_dom"/>
</dbReference>
<keyword evidence="6" id="KW-1185">Reference proteome</keyword>
<name>A0A0S4JPI2_BODSA</name>
<dbReference type="EMBL" id="CYKH01002152">
    <property type="protein sequence ID" value="CUG93415.1"/>
    <property type="molecule type" value="Genomic_DNA"/>
</dbReference>
<dbReference type="GO" id="GO:0031930">
    <property type="term" value="P:mitochondria-nucleus signaling pathway"/>
    <property type="evidence" value="ECO:0007669"/>
    <property type="project" value="TreeGrafter"/>
</dbReference>
<dbReference type="InterPro" id="IPR002885">
    <property type="entry name" value="PPR_rpt"/>
</dbReference>
<feature type="region of interest" description="Disordered" evidence="3">
    <location>
        <begin position="1057"/>
        <end position="1085"/>
    </location>
</feature>
<protein>
    <recommendedName>
        <fullName evidence="4">PROP1-like PPR domain-containing protein</fullName>
    </recommendedName>
</protein>
<evidence type="ECO:0000259" key="4">
    <source>
        <dbReference type="Pfam" id="PF17177"/>
    </source>
</evidence>
<sequence>MRQTRKQLSTKALSPYAQALKHVALRGASALGPSAKEQELAMYRSGNLPADYRPPVQGKWDDTIERWAYAWQFPATEVSEDTTQQDVIKSSDLPLLMSFCQKLLTSPPSRLPGSSTVPSSAYPAALGGNDGTQHGRLQYSSDEAAAALDSTDASQRHAFYDQLEASLLAGGGDGAGGVGSNGTELTTSTTTDYANVQPASSYSAATGVPAAYLDDGSEMSVASKQLARLFEDSFSLAYEEPGIAVVIGALSHLGRYQEAKSLFDFAKDVGLGPTTEMYRSLMRYFTSRADVNSSMALIEEMKDAGITPRIGNWHELMKCLHRAKDYPAVQQVVDHMKAYANIEPNEATFALQLKALAKDQSQMSTLPEAVQLFDQMENVYGFIASRPHYHALMAALCQSPSPDYRQRCEALGKKMEMMGMVWDQQTFLYQIQSAQVVGDVAAVEKLFGKMRNEGVTMTVVHLAWAIHGHVQALHRLDFAGMKERNEDALPKMLELISTSYSIYQLVVDRGWKVERVMVNALLVLACQSTILAMEHCPTDVQAMGRLETQARTLWETTFEEVGVTRDVFSYHAYIALLAHQQRIDEAEKLFQEMCITHDFTPMRRTYEALIFMHLSSGEEGGAARALHYLEAMERAKIAIRPSLIKKIVRVNDESGYKRDMKRRARRIMQAREEYMARKEEEGFDMTPKRYEPPQRDTEGNLVAVPLPIDASSPLAWWDKWKRESISKHELFDTEAADGTPRGLSFDEKNAALTQMGIESKFLTKSDLPNPAANKLLPKLRTTEGEMSGALWALDGGDLSYPRDGNGPEGWGVRLWRERQIITKEFDKIQSGAHAGSAIPLSTPGNALRTVPDQLAIERTGASTIGELRDASEFSSHAYDDGTAKPVSEFAVDVPRSSELVWQQERKDRLSPYKTDDELSLQEKKKNPPSWCGSKSGKIGSHHTKQTTSYRCRQTARSMQRMEDDRGHLVNSTIRALQNRTENEDVVVGRGTTRKSKHDYLEKWREMYSHGTLEVADEPLERYGVRPDDHKQTLSRTVREWNETRRRVPASEELLERLRKDDERAHERSAARRTLKQKSRMRKRRQ</sequence>
<reference evidence="6" key="1">
    <citation type="submission" date="2015-09" db="EMBL/GenBank/DDBJ databases">
        <authorList>
            <consortium name="Pathogen Informatics"/>
        </authorList>
    </citation>
    <scope>NUCLEOTIDE SEQUENCE [LARGE SCALE GENOMIC DNA]</scope>
    <source>
        <strain evidence="6">Lake Konstanz</strain>
    </source>
</reference>
<accession>A0A0S4JPI2</accession>
<feature type="compositionally biased region" description="Basic residues" evidence="3">
    <location>
        <begin position="1070"/>
        <end position="1085"/>
    </location>
</feature>
<dbReference type="PANTHER" id="PTHR47936:SF1">
    <property type="entry name" value="PENTATRICOPEPTIDE REPEAT-CONTAINING PROTEIN GUN1, CHLOROPLASTIC"/>
    <property type="match status" value="1"/>
</dbReference>
<dbReference type="OrthoDB" id="185373at2759"/>
<evidence type="ECO:0000313" key="5">
    <source>
        <dbReference type="EMBL" id="CUG93415.1"/>
    </source>
</evidence>